<keyword evidence="2" id="KW-1133">Transmembrane helix</keyword>
<comment type="caution">
    <text evidence="3">The sequence shown here is derived from an EMBL/GenBank/DDBJ whole genome shotgun (WGS) entry which is preliminary data.</text>
</comment>
<dbReference type="RefSeq" id="WP_395437517.1">
    <property type="nucleotide sequence ID" value="NZ_JBAWKC010000001.1"/>
</dbReference>
<feature type="transmembrane region" description="Helical" evidence="2">
    <location>
        <begin position="21"/>
        <end position="42"/>
    </location>
</feature>
<evidence type="ECO:0000256" key="2">
    <source>
        <dbReference type="SAM" id="Phobius"/>
    </source>
</evidence>
<evidence type="ECO:0000256" key="1">
    <source>
        <dbReference type="SAM" id="Coils"/>
    </source>
</evidence>
<proteinExistence type="predicted"/>
<sequence>MIKLFRNIRQNLLKDGKTAKYFKYAIGEIVLVVIGILIALQLNQNAENNQQDKTRQDYYIQLLEDLKKDNQLATETIEHFEKDRAEYNKYLETYKNNELEPSQVYQMLMELNIKSSTLSFNSSTIESLRSSGEIILISLNVRNKLINLLRLQDKILKDIQLNDTGKNNMLQDLGIYRGASTLANRLNNQSKLKSYLKFDDNLPQIILGLDAVHIWKDVSEKGTIKHLEIMVEEIEAVSNLIEIEIKNHKQ</sequence>
<accession>A0ABW7MN88</accession>
<organism evidence="3 4">
    <name type="scientific">Gaetbulibacter aquiaggeris</name>
    <dbReference type="NCBI Taxonomy" id="1735373"/>
    <lineage>
        <taxon>Bacteria</taxon>
        <taxon>Pseudomonadati</taxon>
        <taxon>Bacteroidota</taxon>
        <taxon>Flavobacteriia</taxon>
        <taxon>Flavobacteriales</taxon>
        <taxon>Flavobacteriaceae</taxon>
        <taxon>Gaetbulibacter</taxon>
    </lineage>
</organism>
<keyword evidence="2" id="KW-0812">Transmembrane</keyword>
<protein>
    <submittedName>
        <fullName evidence="3">Uncharacterized protein</fullName>
    </submittedName>
</protein>
<keyword evidence="4" id="KW-1185">Reference proteome</keyword>
<reference evidence="3 4" key="1">
    <citation type="submission" date="2024-02" db="EMBL/GenBank/DDBJ databases">
        <title>A Gaetbulibacter species isolated from tidal flats and genomic insights of their niches.</title>
        <authorList>
            <person name="Ye Y."/>
        </authorList>
    </citation>
    <scope>NUCLEOTIDE SEQUENCE [LARGE SCALE GENOMIC DNA]</scope>
    <source>
        <strain evidence="3 4">KEM-8</strain>
    </source>
</reference>
<dbReference type="Proteomes" id="UP001610104">
    <property type="component" value="Unassembled WGS sequence"/>
</dbReference>
<evidence type="ECO:0000313" key="4">
    <source>
        <dbReference type="Proteomes" id="UP001610104"/>
    </source>
</evidence>
<gene>
    <name evidence="3" type="ORF">V8G56_06005</name>
</gene>
<evidence type="ECO:0000313" key="3">
    <source>
        <dbReference type="EMBL" id="MFH6768281.1"/>
    </source>
</evidence>
<name>A0ABW7MN88_9FLAO</name>
<dbReference type="EMBL" id="JBAWKC010000001">
    <property type="protein sequence ID" value="MFH6768281.1"/>
    <property type="molecule type" value="Genomic_DNA"/>
</dbReference>
<keyword evidence="1" id="KW-0175">Coiled coil</keyword>
<keyword evidence="2" id="KW-0472">Membrane</keyword>
<feature type="coiled-coil region" evidence="1">
    <location>
        <begin position="63"/>
        <end position="97"/>
    </location>
</feature>